<name>A0A382HQ58_9ZZZZ</name>
<reference evidence="1" key="1">
    <citation type="submission" date="2018-05" db="EMBL/GenBank/DDBJ databases">
        <authorList>
            <person name="Lanie J.A."/>
            <person name="Ng W.-L."/>
            <person name="Kazmierczak K.M."/>
            <person name="Andrzejewski T.M."/>
            <person name="Davidsen T.M."/>
            <person name="Wayne K.J."/>
            <person name="Tettelin H."/>
            <person name="Glass J.I."/>
            <person name="Rusch D."/>
            <person name="Podicherti R."/>
            <person name="Tsui H.-C.T."/>
            <person name="Winkler M.E."/>
        </authorList>
    </citation>
    <scope>NUCLEOTIDE SEQUENCE</scope>
</reference>
<accession>A0A382HQ58</accession>
<dbReference type="AlphaFoldDB" id="A0A382HQ58"/>
<organism evidence="1">
    <name type="scientific">marine metagenome</name>
    <dbReference type="NCBI Taxonomy" id="408172"/>
    <lineage>
        <taxon>unclassified sequences</taxon>
        <taxon>metagenomes</taxon>
        <taxon>ecological metagenomes</taxon>
    </lineage>
</organism>
<gene>
    <name evidence="1" type="ORF">METZ01_LOCUS242049</name>
</gene>
<dbReference type="EMBL" id="UINC01062504">
    <property type="protein sequence ID" value="SVB89195.1"/>
    <property type="molecule type" value="Genomic_DNA"/>
</dbReference>
<evidence type="ECO:0000313" key="1">
    <source>
        <dbReference type="EMBL" id="SVB89195.1"/>
    </source>
</evidence>
<protein>
    <submittedName>
        <fullName evidence="1">Uncharacterized protein</fullName>
    </submittedName>
</protein>
<proteinExistence type="predicted"/>
<sequence length="40" mass="4681">MVIKEKEPTKQGLFIRTQPKNIACVGWYLGMNQNDVKHHQ</sequence>